<gene>
    <name evidence="16" type="ORF">NF685_02225</name>
</gene>
<organism evidence="16 17">
    <name type="scientific">Asaia lannensis NBRC 102526</name>
    <dbReference type="NCBI Taxonomy" id="1307926"/>
    <lineage>
        <taxon>Bacteria</taxon>
        <taxon>Pseudomonadati</taxon>
        <taxon>Pseudomonadota</taxon>
        <taxon>Alphaproteobacteria</taxon>
        <taxon>Acetobacterales</taxon>
        <taxon>Acetobacteraceae</taxon>
        <taxon>Asaia</taxon>
    </lineage>
</organism>
<sequence>MTPSASDLLDWYARQRRVLPWRALPGQVADPYAVWLSEIMLQQTTVVTVMPYFERFLKRYPTVDALASAPLQDVLASWAGLGYYSRARNLHACAVLVSDRGGFPDTVAGLQALPGIGAYTARAIASIAFGVPVVPVDGNVERVTARLHAFETPLPAGRRALDQLASMLNDDPAAQAAPSDFTQALFDLGAGICTPRRPSCLMCPWRVSCRAHAGGEPARFPVKAPRKARPERHGVVFVLEDATGAIWLRHRPEQGLLGGMTELPGTSWQDRPVALSDAFSESPAEVTWKVAGQVKHVFTHFTLNLTVVRGAVENFRMLHNQPGFACPPHAIADQALPSVMRKCLAL</sequence>
<keyword evidence="13 14" id="KW-0326">Glycosidase</keyword>
<evidence type="ECO:0000256" key="13">
    <source>
        <dbReference type="ARBA" id="ARBA00023295"/>
    </source>
</evidence>
<comment type="caution">
    <text evidence="16">The sequence shown here is derived from an EMBL/GenBank/DDBJ whole genome shotgun (WGS) entry which is preliminary data.</text>
</comment>
<name>A0ABT1CDA0_9PROT</name>
<protein>
    <recommendedName>
        <fullName evidence="5 14">Adenine DNA glycosylase</fullName>
        <ecNumber evidence="4 14">3.2.2.31</ecNumber>
    </recommendedName>
</protein>
<dbReference type="Pfam" id="PF00633">
    <property type="entry name" value="HHH"/>
    <property type="match status" value="1"/>
</dbReference>
<evidence type="ECO:0000313" key="16">
    <source>
        <dbReference type="EMBL" id="MCO6158845.1"/>
    </source>
</evidence>
<dbReference type="PROSITE" id="PS01155">
    <property type="entry name" value="ENDONUCLEASE_III_2"/>
    <property type="match status" value="1"/>
</dbReference>
<proteinExistence type="inferred from homology"/>
<dbReference type="PANTHER" id="PTHR42944:SF1">
    <property type="entry name" value="ADENINE DNA GLYCOSYLASE"/>
    <property type="match status" value="1"/>
</dbReference>
<dbReference type="InterPro" id="IPR023170">
    <property type="entry name" value="HhH_base_excis_C"/>
</dbReference>
<evidence type="ECO:0000256" key="6">
    <source>
        <dbReference type="ARBA" id="ARBA00022485"/>
    </source>
</evidence>
<evidence type="ECO:0000256" key="4">
    <source>
        <dbReference type="ARBA" id="ARBA00012045"/>
    </source>
</evidence>
<evidence type="ECO:0000259" key="15">
    <source>
        <dbReference type="SMART" id="SM00478"/>
    </source>
</evidence>
<keyword evidence="8 14" id="KW-0227">DNA damage</keyword>
<dbReference type="RefSeq" id="WP_252848411.1">
    <property type="nucleotide sequence ID" value="NZ_BAPW01000034.1"/>
</dbReference>
<dbReference type="Gene3D" id="3.90.79.10">
    <property type="entry name" value="Nucleoside Triphosphate Pyrophosphohydrolase"/>
    <property type="match status" value="1"/>
</dbReference>
<keyword evidence="7" id="KW-0479">Metal-binding</keyword>
<evidence type="ECO:0000256" key="10">
    <source>
        <dbReference type="ARBA" id="ARBA00023004"/>
    </source>
</evidence>
<dbReference type="SMART" id="SM00478">
    <property type="entry name" value="ENDO3c"/>
    <property type="match status" value="1"/>
</dbReference>
<dbReference type="PANTHER" id="PTHR42944">
    <property type="entry name" value="ADENINE DNA GLYCOSYLASE"/>
    <property type="match status" value="1"/>
</dbReference>
<evidence type="ECO:0000256" key="8">
    <source>
        <dbReference type="ARBA" id="ARBA00022763"/>
    </source>
</evidence>
<evidence type="ECO:0000256" key="3">
    <source>
        <dbReference type="ARBA" id="ARBA00008343"/>
    </source>
</evidence>
<dbReference type="SUPFAM" id="SSF48150">
    <property type="entry name" value="DNA-glycosylase"/>
    <property type="match status" value="1"/>
</dbReference>
<dbReference type="CDD" id="cd03431">
    <property type="entry name" value="NUDIX_DNA_Glycosylase_C-MutY"/>
    <property type="match status" value="1"/>
</dbReference>
<keyword evidence="6" id="KW-0004">4Fe-4S</keyword>
<keyword evidence="9" id="KW-0378">Hydrolase</keyword>
<dbReference type="SUPFAM" id="SSF55811">
    <property type="entry name" value="Nudix"/>
    <property type="match status" value="1"/>
</dbReference>
<evidence type="ECO:0000256" key="5">
    <source>
        <dbReference type="ARBA" id="ARBA00022023"/>
    </source>
</evidence>
<comment type="catalytic activity">
    <reaction evidence="1 14">
        <text>Hydrolyzes free adenine bases from 7,8-dihydro-8-oxoguanine:adenine mismatched double-stranded DNA, leaving an apurinic site.</text>
        <dbReference type="EC" id="3.2.2.31"/>
    </reaction>
</comment>
<reference evidence="16 17" key="1">
    <citation type="submission" date="2022-06" db="EMBL/GenBank/DDBJ databases">
        <title>Whole-genome of Asaia lannensis strain LMG 27011T.</title>
        <authorList>
            <person name="Sombolestani A."/>
        </authorList>
    </citation>
    <scope>NUCLEOTIDE SEQUENCE [LARGE SCALE GENOMIC DNA]</scope>
    <source>
        <strain evidence="16 17">NBRC 102526</strain>
    </source>
</reference>
<dbReference type="InterPro" id="IPR015797">
    <property type="entry name" value="NUDIX_hydrolase-like_dom_sf"/>
</dbReference>
<dbReference type="InterPro" id="IPR000445">
    <property type="entry name" value="HhH_motif"/>
</dbReference>
<evidence type="ECO:0000256" key="11">
    <source>
        <dbReference type="ARBA" id="ARBA00023014"/>
    </source>
</evidence>
<evidence type="ECO:0000256" key="14">
    <source>
        <dbReference type="RuleBase" id="RU365096"/>
    </source>
</evidence>
<dbReference type="InterPro" id="IPR029119">
    <property type="entry name" value="MutY_C"/>
</dbReference>
<comment type="cofactor">
    <cofactor evidence="14">
        <name>[4Fe-4S] cluster</name>
        <dbReference type="ChEBI" id="CHEBI:49883"/>
    </cofactor>
    <text evidence="14">Binds 1 [4Fe-4S] cluster.</text>
</comment>
<evidence type="ECO:0000256" key="9">
    <source>
        <dbReference type="ARBA" id="ARBA00022801"/>
    </source>
</evidence>
<keyword evidence="11" id="KW-0411">Iron-sulfur</keyword>
<evidence type="ECO:0000256" key="2">
    <source>
        <dbReference type="ARBA" id="ARBA00002933"/>
    </source>
</evidence>
<comment type="similarity">
    <text evidence="3 14">Belongs to the Nth/MutY family.</text>
</comment>
<evidence type="ECO:0000256" key="1">
    <source>
        <dbReference type="ARBA" id="ARBA00000843"/>
    </source>
</evidence>
<dbReference type="Gene3D" id="1.10.340.30">
    <property type="entry name" value="Hypothetical protein, domain 2"/>
    <property type="match status" value="1"/>
</dbReference>
<dbReference type="InterPro" id="IPR044298">
    <property type="entry name" value="MIG/MutY"/>
</dbReference>
<keyword evidence="17" id="KW-1185">Reference proteome</keyword>
<evidence type="ECO:0000256" key="7">
    <source>
        <dbReference type="ARBA" id="ARBA00022723"/>
    </source>
</evidence>
<dbReference type="EC" id="3.2.2.31" evidence="4 14"/>
<dbReference type="InterPro" id="IPR011257">
    <property type="entry name" value="DNA_glycosylase"/>
</dbReference>
<dbReference type="CDD" id="cd00056">
    <property type="entry name" value="ENDO3c"/>
    <property type="match status" value="1"/>
</dbReference>
<dbReference type="InterPro" id="IPR003265">
    <property type="entry name" value="HhH-GPD_domain"/>
</dbReference>
<feature type="domain" description="HhH-GPD" evidence="15">
    <location>
        <begin position="40"/>
        <end position="191"/>
    </location>
</feature>
<evidence type="ECO:0000256" key="12">
    <source>
        <dbReference type="ARBA" id="ARBA00023204"/>
    </source>
</evidence>
<dbReference type="Proteomes" id="UP001523401">
    <property type="component" value="Unassembled WGS sequence"/>
</dbReference>
<comment type="function">
    <text evidence="2">Adenine glycosylase active on G-A mispairs. MutY also corrects error-prone DNA synthesis past GO lesions which are due to the oxidatively damaged form of guanine: 7,8-dihydro-8-oxoguanine (8-oxo-dGTP).</text>
</comment>
<accession>A0ABT1CDA0</accession>
<dbReference type="Gene3D" id="1.10.1670.10">
    <property type="entry name" value="Helix-hairpin-Helix base-excision DNA repair enzymes (C-terminal)"/>
    <property type="match status" value="1"/>
</dbReference>
<dbReference type="Pfam" id="PF00730">
    <property type="entry name" value="HhH-GPD"/>
    <property type="match status" value="1"/>
</dbReference>
<keyword evidence="10 14" id="KW-0408">Iron</keyword>
<keyword evidence="12" id="KW-0234">DNA repair</keyword>
<evidence type="ECO:0000313" key="17">
    <source>
        <dbReference type="Proteomes" id="UP001523401"/>
    </source>
</evidence>
<dbReference type="Pfam" id="PF14815">
    <property type="entry name" value="NUDIX_4"/>
    <property type="match status" value="1"/>
</dbReference>
<dbReference type="InterPro" id="IPR004036">
    <property type="entry name" value="Endonuclease-III-like_CS2"/>
</dbReference>
<dbReference type="EMBL" id="JAMXQU010000001">
    <property type="protein sequence ID" value="MCO6158845.1"/>
    <property type="molecule type" value="Genomic_DNA"/>
</dbReference>